<dbReference type="NCBIfam" id="NF005537">
    <property type="entry name" value="PRK07199.1"/>
    <property type="match status" value="1"/>
</dbReference>
<dbReference type="Proteomes" id="UP000198281">
    <property type="component" value="Unassembled WGS sequence"/>
</dbReference>
<keyword evidence="6" id="KW-1185">Reference proteome</keyword>
<dbReference type="AlphaFoldDB" id="A0A239K8V9"/>
<dbReference type="InterPro" id="IPR000836">
    <property type="entry name" value="PRTase_dom"/>
</dbReference>
<dbReference type="OrthoDB" id="324294at2"/>
<dbReference type="PANTHER" id="PTHR10210">
    <property type="entry name" value="RIBOSE-PHOSPHATE DIPHOSPHOKINASE FAMILY MEMBER"/>
    <property type="match status" value="1"/>
</dbReference>
<evidence type="ECO:0000313" key="5">
    <source>
        <dbReference type="EMBL" id="SNT14461.1"/>
    </source>
</evidence>
<dbReference type="SUPFAM" id="SSF53271">
    <property type="entry name" value="PRTase-like"/>
    <property type="match status" value="2"/>
</dbReference>
<dbReference type="GO" id="GO:0000287">
    <property type="term" value="F:magnesium ion binding"/>
    <property type="evidence" value="ECO:0007669"/>
    <property type="project" value="InterPro"/>
</dbReference>
<dbReference type="NCBIfam" id="TIGR01251">
    <property type="entry name" value="ribP_PPkin"/>
    <property type="match status" value="1"/>
</dbReference>
<name>A0A239K8V9_9SPHN</name>
<dbReference type="InterPro" id="IPR005946">
    <property type="entry name" value="Rib-P_diPkinase"/>
</dbReference>
<feature type="domain" description="Phosphoribosyltransferase" evidence="3">
    <location>
        <begin position="151"/>
        <end position="238"/>
    </location>
</feature>
<dbReference type="Gene3D" id="3.40.50.2020">
    <property type="match status" value="2"/>
</dbReference>
<keyword evidence="5" id="KW-0418">Kinase</keyword>
<evidence type="ECO:0000256" key="1">
    <source>
        <dbReference type="ARBA" id="ARBA00022727"/>
    </source>
</evidence>
<dbReference type="GO" id="GO:0005737">
    <property type="term" value="C:cytoplasm"/>
    <property type="evidence" value="ECO:0007669"/>
    <property type="project" value="TreeGrafter"/>
</dbReference>
<evidence type="ECO:0000259" key="3">
    <source>
        <dbReference type="Pfam" id="PF00156"/>
    </source>
</evidence>
<keyword evidence="5" id="KW-0808">Transferase</keyword>
<evidence type="ECO:0000259" key="4">
    <source>
        <dbReference type="Pfam" id="PF13793"/>
    </source>
</evidence>
<dbReference type="RefSeq" id="WP_089221274.1">
    <property type="nucleotide sequence ID" value="NZ_FZOS01000048.1"/>
</dbReference>
<protein>
    <submittedName>
        <fullName evidence="5">Ribose-phosphate pyrophosphokinase</fullName>
    </submittedName>
</protein>
<dbReference type="GO" id="GO:0002189">
    <property type="term" value="C:ribose phosphate diphosphokinase complex"/>
    <property type="evidence" value="ECO:0007669"/>
    <property type="project" value="TreeGrafter"/>
</dbReference>
<dbReference type="FunFam" id="3.40.50.2020:FF:000014">
    <property type="entry name" value="Ribose-phosphate pyrophosphokinase 1"/>
    <property type="match status" value="1"/>
</dbReference>
<evidence type="ECO:0000256" key="2">
    <source>
        <dbReference type="RuleBase" id="RU004324"/>
    </source>
</evidence>
<proteinExistence type="inferred from homology"/>
<dbReference type="GO" id="GO:0006164">
    <property type="term" value="P:purine nucleotide biosynthetic process"/>
    <property type="evidence" value="ECO:0007669"/>
    <property type="project" value="TreeGrafter"/>
</dbReference>
<dbReference type="InterPro" id="IPR029057">
    <property type="entry name" value="PRTase-like"/>
</dbReference>
<evidence type="ECO:0000313" key="6">
    <source>
        <dbReference type="Proteomes" id="UP000198281"/>
    </source>
</evidence>
<gene>
    <name evidence="5" type="ORF">SAMN06295912_14811</name>
</gene>
<dbReference type="Pfam" id="PF00156">
    <property type="entry name" value="Pribosyltran"/>
    <property type="match status" value="1"/>
</dbReference>
<feature type="domain" description="Ribose-phosphate pyrophosphokinase N-terminal" evidence="4">
    <location>
        <begin position="3"/>
        <end position="116"/>
    </location>
</feature>
<organism evidence="5 6">
    <name type="scientific">Edaphosphingomonas laterariae</name>
    <dbReference type="NCBI Taxonomy" id="861865"/>
    <lineage>
        <taxon>Bacteria</taxon>
        <taxon>Pseudomonadati</taxon>
        <taxon>Pseudomonadota</taxon>
        <taxon>Alphaproteobacteria</taxon>
        <taxon>Sphingomonadales</taxon>
        <taxon>Rhizorhabdaceae</taxon>
        <taxon>Edaphosphingomonas</taxon>
    </lineage>
</organism>
<dbReference type="GO" id="GO:0004749">
    <property type="term" value="F:ribose phosphate diphosphokinase activity"/>
    <property type="evidence" value="ECO:0007669"/>
    <property type="project" value="TreeGrafter"/>
</dbReference>
<dbReference type="GO" id="GO:0016301">
    <property type="term" value="F:kinase activity"/>
    <property type="evidence" value="ECO:0007669"/>
    <property type="project" value="UniProtKB-KW"/>
</dbReference>
<dbReference type="InterPro" id="IPR029099">
    <property type="entry name" value="Pribosyltran_N"/>
</dbReference>
<keyword evidence="1 2" id="KW-0545">Nucleotide biosynthesis</keyword>
<accession>A0A239K8V9</accession>
<sequence length="306" mass="33255">MTMMLFPMLGNERMTNAIAERIGSAVGKLELRRFPDGESYIRLHSTVAGRAVAVVCTLAHPDDRFLQLLFTARLLRENGARSVHLVAPYLAYLRQDRRFNDGEALTSRQFAQLLSAEFDGLVTVDPHLHRYGNLQEVYSIETEALAASPLLAEWIRDHVEAPLIIGPDSESEQWAGAIAGHIGAPHVVFTKTRRGDRDVLIAASNLSAWKGRTPILVDDVISSGHTLANAAREIHEQGFPAPICLAVHGLFASDAEAMLRGLGCRLVTTDSIPHSSNAITLASILGDALAGQFAAIDAKGLRRTPK</sequence>
<dbReference type="SMART" id="SM01400">
    <property type="entry name" value="Pribosyltran_N"/>
    <property type="match status" value="1"/>
</dbReference>
<dbReference type="Pfam" id="PF13793">
    <property type="entry name" value="Pribosyltran_N"/>
    <property type="match status" value="1"/>
</dbReference>
<dbReference type="GO" id="GO:0006015">
    <property type="term" value="P:5-phosphoribose 1-diphosphate biosynthetic process"/>
    <property type="evidence" value="ECO:0007669"/>
    <property type="project" value="TreeGrafter"/>
</dbReference>
<reference evidence="6" key="1">
    <citation type="submission" date="2017-06" db="EMBL/GenBank/DDBJ databases">
        <authorList>
            <person name="Varghese N."/>
            <person name="Submissions S."/>
        </authorList>
    </citation>
    <scope>NUCLEOTIDE SEQUENCE [LARGE SCALE GENOMIC DNA]</scope>
    <source>
        <strain evidence="6">LNB2</strain>
    </source>
</reference>
<comment type="similarity">
    <text evidence="2">Belongs to the ribose-phosphate pyrophosphokinase family.</text>
</comment>
<dbReference type="CDD" id="cd06223">
    <property type="entry name" value="PRTases_typeI"/>
    <property type="match status" value="1"/>
</dbReference>
<dbReference type="PANTHER" id="PTHR10210:SF41">
    <property type="entry name" value="RIBOSE-PHOSPHATE PYROPHOSPHOKINASE 1, CHLOROPLASTIC"/>
    <property type="match status" value="1"/>
</dbReference>
<dbReference type="EMBL" id="FZOS01000048">
    <property type="protein sequence ID" value="SNT14461.1"/>
    <property type="molecule type" value="Genomic_DNA"/>
</dbReference>